<dbReference type="RefSeq" id="WP_187732884.1">
    <property type="nucleotide sequence ID" value="NZ_BMFN01000002.1"/>
</dbReference>
<dbReference type="GO" id="GO:0016020">
    <property type="term" value="C:membrane"/>
    <property type="evidence" value="ECO:0007669"/>
    <property type="project" value="TreeGrafter"/>
</dbReference>
<dbReference type="Proteomes" id="UP000516093">
    <property type="component" value="Chromosome"/>
</dbReference>
<name>A0A7H0GWG8_9BACT</name>
<dbReference type="AlphaFoldDB" id="A0A7H0GWG8"/>
<keyword evidence="4" id="KW-1185">Reference proteome</keyword>
<dbReference type="GO" id="GO:0000271">
    <property type="term" value="P:polysaccharide biosynthetic process"/>
    <property type="evidence" value="ECO:0007669"/>
    <property type="project" value="TreeGrafter"/>
</dbReference>
<feature type="transmembrane region" description="Helical" evidence="1">
    <location>
        <begin position="92"/>
        <end position="112"/>
    </location>
</feature>
<evidence type="ECO:0000259" key="2">
    <source>
        <dbReference type="Pfam" id="PF01757"/>
    </source>
</evidence>
<proteinExistence type="predicted"/>
<feature type="transmembrane region" description="Helical" evidence="1">
    <location>
        <begin position="154"/>
        <end position="175"/>
    </location>
</feature>
<gene>
    <name evidence="3" type="ORF">H9L05_02405</name>
</gene>
<feature type="domain" description="Acyltransferase 3" evidence="2">
    <location>
        <begin position="16"/>
        <end position="332"/>
    </location>
</feature>
<dbReference type="InterPro" id="IPR002656">
    <property type="entry name" value="Acyl_transf_3_dom"/>
</dbReference>
<evidence type="ECO:0000313" key="4">
    <source>
        <dbReference type="Proteomes" id="UP000516093"/>
    </source>
</evidence>
<sequence>METATNTIPTASHSNNLNFLRLLFASLVLVAHGPELRYGDRSRELLTRVFGTISFGEFAVAGFFILSGYLIVGSWQRRPQIADFIEKRIRRIVPGFVIAFAVSVFVAAPLGAQDVAAYFHELNYRALFSMAVQLKHPLELPPNFVGTAYPYVNGAMWTIEFEVRCYALALLFGLAGVSRQKGVWLIVYIVALGLMLMSDQVRTLNLPGQKWYLVSPPEFINFVAFFSAGACFKLFGVVARGRWAVIAAVVLLFLLTTQHDLALLGLATVGAYALFWFAFASIPSLISFQKIDDISYGLYLYGWPIQKLLDWYLPSVSLWLLIPLALLFASLLGYISWNLVEKPFLRSKKSVTVPIKVLV</sequence>
<keyword evidence="1" id="KW-1133">Transmembrane helix</keyword>
<reference evidence="3 4" key="1">
    <citation type="submission" date="2020-08" db="EMBL/GenBank/DDBJ databases">
        <title>Genome sequence of Hymenobacter qilianensis JCM 19763T.</title>
        <authorList>
            <person name="Hyun D.-W."/>
            <person name="Bae J.-W."/>
        </authorList>
    </citation>
    <scope>NUCLEOTIDE SEQUENCE [LARGE SCALE GENOMIC DNA]</scope>
    <source>
        <strain evidence="3 4">JCM 19763</strain>
    </source>
</reference>
<accession>A0A7H0GWG8</accession>
<keyword evidence="3" id="KW-0808">Transferase</keyword>
<dbReference type="Pfam" id="PF01757">
    <property type="entry name" value="Acyl_transf_3"/>
    <property type="match status" value="1"/>
</dbReference>
<dbReference type="InterPro" id="IPR050879">
    <property type="entry name" value="Acyltransferase_3"/>
</dbReference>
<evidence type="ECO:0000256" key="1">
    <source>
        <dbReference type="SAM" id="Phobius"/>
    </source>
</evidence>
<organism evidence="3 4">
    <name type="scientific">Hymenobacter qilianensis</name>
    <dbReference type="NCBI Taxonomy" id="1385715"/>
    <lineage>
        <taxon>Bacteria</taxon>
        <taxon>Pseudomonadati</taxon>
        <taxon>Bacteroidota</taxon>
        <taxon>Cytophagia</taxon>
        <taxon>Cytophagales</taxon>
        <taxon>Hymenobacteraceae</taxon>
        <taxon>Hymenobacter</taxon>
    </lineage>
</organism>
<keyword evidence="3" id="KW-0012">Acyltransferase</keyword>
<feature type="transmembrane region" description="Helical" evidence="1">
    <location>
        <begin position="246"/>
        <end position="279"/>
    </location>
</feature>
<feature type="transmembrane region" description="Helical" evidence="1">
    <location>
        <begin position="49"/>
        <end position="72"/>
    </location>
</feature>
<feature type="transmembrane region" description="Helical" evidence="1">
    <location>
        <begin position="182"/>
        <end position="199"/>
    </location>
</feature>
<dbReference type="KEGG" id="hqi:H9L05_02405"/>
<protein>
    <submittedName>
        <fullName evidence="3">Acyltransferase</fullName>
    </submittedName>
</protein>
<dbReference type="EMBL" id="CP060784">
    <property type="protein sequence ID" value="QNP52634.1"/>
    <property type="molecule type" value="Genomic_DNA"/>
</dbReference>
<evidence type="ECO:0000313" key="3">
    <source>
        <dbReference type="EMBL" id="QNP52634.1"/>
    </source>
</evidence>
<dbReference type="PANTHER" id="PTHR23028:SF53">
    <property type="entry name" value="ACYL_TRANSF_3 DOMAIN-CONTAINING PROTEIN"/>
    <property type="match status" value="1"/>
</dbReference>
<keyword evidence="1" id="KW-0812">Transmembrane</keyword>
<feature type="transmembrane region" description="Helical" evidence="1">
    <location>
        <begin position="219"/>
        <end position="239"/>
    </location>
</feature>
<feature type="transmembrane region" description="Helical" evidence="1">
    <location>
        <begin position="318"/>
        <end position="340"/>
    </location>
</feature>
<dbReference type="GO" id="GO:0016747">
    <property type="term" value="F:acyltransferase activity, transferring groups other than amino-acyl groups"/>
    <property type="evidence" value="ECO:0007669"/>
    <property type="project" value="InterPro"/>
</dbReference>
<dbReference type="PANTHER" id="PTHR23028">
    <property type="entry name" value="ACETYLTRANSFERASE"/>
    <property type="match status" value="1"/>
</dbReference>
<keyword evidence="1" id="KW-0472">Membrane</keyword>